<dbReference type="Pfam" id="PF00234">
    <property type="entry name" value="Tryp_alpha_amyl"/>
    <property type="match status" value="1"/>
</dbReference>
<dbReference type="InterPro" id="IPR016140">
    <property type="entry name" value="Bifunc_inhib/LTP/seed_store"/>
</dbReference>
<dbReference type="InterPro" id="IPR000617">
    <property type="entry name" value="Napin/2SS/CON"/>
</dbReference>
<dbReference type="PANTHER" id="PTHR35496">
    <property type="entry name" value="2S SEED STORAGE PROTEIN 1-RELATED"/>
    <property type="match status" value="1"/>
</dbReference>
<dbReference type="GeneID" id="113690167"/>
<keyword evidence="6" id="KW-1185">Reference proteome</keyword>
<evidence type="ECO:0000313" key="7">
    <source>
        <dbReference type="RefSeq" id="XP_027063795.2"/>
    </source>
</evidence>
<feature type="chain" id="PRO_5046296564" evidence="4">
    <location>
        <begin position="24"/>
        <end position="154"/>
    </location>
</feature>
<sequence>MAKLTVLAAILLVALLAIASATAHRTTITTTVLEDEEDPGQGGQSQRCQQKIQEQQQQLWHCQQYLSQMSPSDLRMYPLPGQQEEHLRPCCQTLENFDEQCVCEAVMYVVRQQLQQGGGWQGEEMQQQVIQKAKNLPRKCNLEPQQCQIGAVFV</sequence>
<evidence type="ECO:0000256" key="4">
    <source>
        <dbReference type="SAM" id="SignalP"/>
    </source>
</evidence>
<comment type="similarity">
    <text evidence="1">Belongs to the 2S seed storage albumins family.</text>
</comment>
<name>A0A6P6SCF4_COFAR</name>
<dbReference type="SUPFAM" id="SSF47699">
    <property type="entry name" value="Bifunctional inhibitor/lipid-transfer protein/seed storage 2S albumin"/>
    <property type="match status" value="1"/>
</dbReference>
<accession>A0A6P6SCF4</accession>
<evidence type="ECO:0000256" key="1">
    <source>
        <dbReference type="ARBA" id="ARBA00008262"/>
    </source>
</evidence>
<evidence type="ECO:0000259" key="5">
    <source>
        <dbReference type="SMART" id="SM00499"/>
    </source>
</evidence>
<dbReference type="Proteomes" id="UP001652660">
    <property type="component" value="Chromosome 5c"/>
</dbReference>
<reference evidence="6" key="1">
    <citation type="journal article" date="2025" name="Foods">
        <title>Unveiling the Microbial Signatures of Arabica Coffee Cherries: Insights into Ripeness Specific Diversity, Functional Traits, and Implications for Quality and Safety.</title>
        <authorList>
            <consortium name="RefSeq"/>
            <person name="Tenea G.N."/>
            <person name="Cifuentes V."/>
            <person name="Reyes P."/>
            <person name="Cevallos-Vallejos M."/>
        </authorList>
    </citation>
    <scope>NUCLEOTIDE SEQUENCE [LARGE SCALE GENOMIC DNA]</scope>
</reference>
<gene>
    <name evidence="7" type="primary">LOC113690167</name>
</gene>
<feature type="signal peptide" evidence="4">
    <location>
        <begin position="1"/>
        <end position="23"/>
    </location>
</feature>
<organism evidence="6 7">
    <name type="scientific">Coffea arabica</name>
    <name type="common">Arabian coffee</name>
    <dbReference type="NCBI Taxonomy" id="13443"/>
    <lineage>
        <taxon>Eukaryota</taxon>
        <taxon>Viridiplantae</taxon>
        <taxon>Streptophyta</taxon>
        <taxon>Embryophyta</taxon>
        <taxon>Tracheophyta</taxon>
        <taxon>Spermatophyta</taxon>
        <taxon>Magnoliopsida</taxon>
        <taxon>eudicotyledons</taxon>
        <taxon>Gunneridae</taxon>
        <taxon>Pentapetalae</taxon>
        <taxon>asterids</taxon>
        <taxon>lamiids</taxon>
        <taxon>Gentianales</taxon>
        <taxon>Rubiaceae</taxon>
        <taxon>Ixoroideae</taxon>
        <taxon>Gardenieae complex</taxon>
        <taxon>Bertiereae - Coffeeae clade</taxon>
        <taxon>Coffeeae</taxon>
        <taxon>Coffea</taxon>
    </lineage>
</organism>
<feature type="domain" description="Bifunctional inhibitor/plant lipid transfer protein/seed storage helical" evidence="5">
    <location>
        <begin position="48"/>
        <end position="147"/>
    </location>
</feature>
<keyword evidence="3" id="KW-0708">Seed storage protein</keyword>
<evidence type="ECO:0000313" key="6">
    <source>
        <dbReference type="Proteomes" id="UP001652660"/>
    </source>
</evidence>
<dbReference type="InterPro" id="IPR036312">
    <property type="entry name" value="Bifun_inhib/LTP/seed_sf"/>
</dbReference>
<evidence type="ECO:0000256" key="2">
    <source>
        <dbReference type="ARBA" id="ARBA00022761"/>
    </source>
</evidence>
<dbReference type="AlphaFoldDB" id="A0A6P6SCF4"/>
<keyword evidence="4" id="KW-0732">Signal</keyword>
<reference evidence="7" key="2">
    <citation type="submission" date="2025-08" db="UniProtKB">
        <authorList>
            <consortium name="RefSeq"/>
        </authorList>
    </citation>
    <scope>IDENTIFICATION</scope>
    <source>
        <tissue evidence="7">Leaves</tissue>
    </source>
</reference>
<dbReference type="OrthoDB" id="1922883at2759"/>
<dbReference type="SMART" id="SM00499">
    <property type="entry name" value="AAI"/>
    <property type="match status" value="1"/>
</dbReference>
<keyword evidence="2" id="KW-0758">Storage protein</keyword>
<evidence type="ECO:0000256" key="3">
    <source>
        <dbReference type="ARBA" id="ARBA00023129"/>
    </source>
</evidence>
<dbReference type="PANTHER" id="PTHR35496:SF4">
    <property type="entry name" value="2S SULFUR-RICH SEED STORAGE PROTEIN 2-LIKE"/>
    <property type="match status" value="1"/>
</dbReference>
<protein>
    <submittedName>
        <fullName evidence="7">2S sulfur-rich seed storage protein 2-like</fullName>
    </submittedName>
</protein>
<dbReference type="Gene3D" id="1.10.110.10">
    <property type="entry name" value="Plant lipid-transfer and hydrophobic proteins"/>
    <property type="match status" value="1"/>
</dbReference>
<dbReference type="RefSeq" id="XP_027063795.2">
    <property type="nucleotide sequence ID" value="XM_027207994.2"/>
</dbReference>
<proteinExistence type="inferred from homology"/>
<dbReference type="GO" id="GO:0045735">
    <property type="term" value="F:nutrient reservoir activity"/>
    <property type="evidence" value="ECO:0007669"/>
    <property type="project" value="UniProtKB-KW"/>
</dbReference>